<feature type="domain" description="RecX second three-helical" evidence="7">
    <location>
        <begin position="105"/>
        <end position="146"/>
    </location>
</feature>
<dbReference type="InterPro" id="IPR053926">
    <property type="entry name" value="RecX_HTH_1st"/>
</dbReference>
<gene>
    <name evidence="6" type="primary">recX</name>
    <name evidence="11" type="ORF">A5869_000552</name>
    <name evidence="10" type="ORF">B5E88_05790</name>
</gene>
<sequence>MIIQKMTQKKAKSYEITLDDQRTFIVSEDVLVKFRLLKGKEVDESLLAEIKKASAYDIGLQQALNYLSYQLRTEKEIAAYLKEKEIGAEDIQKICQYLKNQRLIDDVQYAKSYLQTALRLNDKGPTVIANKLKAKGIADNIIEEVLPLYTKEQQIEIAKKAAEKMLKRQSNQSHYQILQKCKLSLVQKGFSYAVVDEAMQQIEVEVDEEAEYAKLVKEAEKIIHRIKGKNEYEKKQKFKQKLYQKGFDLSLIQQYIDEEWLDE</sequence>
<dbReference type="GO" id="GO:0006282">
    <property type="term" value="P:regulation of DNA repair"/>
    <property type="evidence" value="ECO:0007669"/>
    <property type="project" value="UniProtKB-UniRule"/>
</dbReference>
<protein>
    <recommendedName>
        <fullName evidence="4 6">Regulatory protein RecX</fullName>
    </recommendedName>
</protein>
<dbReference type="HAMAP" id="MF_01114">
    <property type="entry name" value="RecX"/>
    <property type="match status" value="1"/>
</dbReference>
<evidence type="ECO:0000256" key="3">
    <source>
        <dbReference type="ARBA" id="ARBA00009695"/>
    </source>
</evidence>
<dbReference type="InterPro" id="IPR053925">
    <property type="entry name" value="RecX_HTH_3rd"/>
</dbReference>
<dbReference type="InterPro" id="IPR036388">
    <property type="entry name" value="WH-like_DNA-bd_sf"/>
</dbReference>
<dbReference type="AlphaFoldDB" id="A0A1Y4R165"/>
<evidence type="ECO:0000256" key="4">
    <source>
        <dbReference type="ARBA" id="ARBA00018111"/>
    </source>
</evidence>
<comment type="function">
    <text evidence="1 6">Modulates RecA activity.</text>
</comment>
<dbReference type="Pfam" id="PF21981">
    <property type="entry name" value="RecX_HTH3"/>
    <property type="match status" value="2"/>
</dbReference>
<organism evidence="10 12">
    <name type="scientific">Enterococcus cecorum</name>
    <dbReference type="NCBI Taxonomy" id="44008"/>
    <lineage>
        <taxon>Bacteria</taxon>
        <taxon>Bacillati</taxon>
        <taxon>Bacillota</taxon>
        <taxon>Bacilli</taxon>
        <taxon>Lactobacillales</taxon>
        <taxon>Enterococcaceae</taxon>
        <taxon>Enterococcus</taxon>
    </lineage>
</organism>
<evidence type="ECO:0000259" key="9">
    <source>
        <dbReference type="Pfam" id="PF21982"/>
    </source>
</evidence>
<evidence type="ECO:0000313" key="10">
    <source>
        <dbReference type="EMBL" id="OUQ10472.1"/>
    </source>
</evidence>
<dbReference type="InterPro" id="IPR053924">
    <property type="entry name" value="RecX_HTH_2nd"/>
</dbReference>
<evidence type="ECO:0000259" key="8">
    <source>
        <dbReference type="Pfam" id="PF21981"/>
    </source>
</evidence>
<evidence type="ECO:0000313" key="13">
    <source>
        <dbReference type="Proteomes" id="UP000196503"/>
    </source>
</evidence>
<name>A0A1Y4R165_9ENTE</name>
<comment type="similarity">
    <text evidence="3 6">Belongs to the RecX family.</text>
</comment>
<reference evidence="11 13" key="2">
    <citation type="submission" date="2017-05" db="EMBL/GenBank/DDBJ databases">
        <title>The Genome Sequence of Enterococcus faecium 2D5_DIV0622.</title>
        <authorList>
            <consortium name="The Broad Institute Genomics Platform"/>
            <consortium name="The Broad Institute Genomic Center for Infectious Diseases"/>
            <person name="Earl A."/>
            <person name="Manson A."/>
            <person name="Schwartman J."/>
            <person name="Gilmore M."/>
            <person name="Abouelleil A."/>
            <person name="Cao P."/>
            <person name="Chapman S."/>
            <person name="Cusick C."/>
            <person name="Shea T."/>
            <person name="Young S."/>
            <person name="Neafsey D."/>
            <person name="Nusbaum C."/>
            <person name="Birren B."/>
        </authorList>
    </citation>
    <scope>NUCLEOTIDE SEQUENCE [LARGE SCALE GENOMIC DNA]</scope>
    <source>
        <strain evidence="11 13">2D5_DIV0622</strain>
    </source>
</reference>
<feature type="domain" description="RecX third three-helical" evidence="8">
    <location>
        <begin position="152"/>
        <end position="199"/>
    </location>
</feature>
<dbReference type="InterPro" id="IPR003783">
    <property type="entry name" value="Regulatory_RecX"/>
</dbReference>
<reference evidence="10" key="3">
    <citation type="journal article" date="2018" name="BMC Genomics">
        <title>Whole genome sequencing and function prediction of 133 gut anaerobes isolated from chicken caecum in pure cultures.</title>
        <authorList>
            <person name="Medvecky M."/>
            <person name="Cejkova D."/>
            <person name="Polansky O."/>
            <person name="Karasova D."/>
            <person name="Kubasova T."/>
            <person name="Cizek A."/>
            <person name="Rychlik I."/>
        </authorList>
    </citation>
    <scope>NUCLEOTIDE SEQUENCE</scope>
    <source>
        <strain evidence="10">An144</strain>
    </source>
</reference>
<reference evidence="12" key="1">
    <citation type="submission" date="2017-04" db="EMBL/GenBank/DDBJ databases">
        <title>Function of individual gut microbiota members based on whole genome sequencing of pure cultures obtained from chicken caecum.</title>
        <authorList>
            <person name="Medvecky M."/>
            <person name="Cejkova D."/>
            <person name="Polansky O."/>
            <person name="Karasova D."/>
            <person name="Kubasova T."/>
            <person name="Cizek A."/>
            <person name="Rychlik I."/>
        </authorList>
    </citation>
    <scope>NUCLEOTIDE SEQUENCE [LARGE SCALE GENOMIC DNA]</scope>
    <source>
        <strain evidence="12">An144</strain>
    </source>
</reference>
<feature type="domain" description="RecX third three-helical" evidence="8">
    <location>
        <begin position="209"/>
        <end position="256"/>
    </location>
</feature>
<evidence type="ECO:0000313" key="12">
    <source>
        <dbReference type="Proteomes" id="UP000196074"/>
    </source>
</evidence>
<comment type="subcellular location">
    <subcellularLocation>
        <location evidence="2 6">Cytoplasm</location>
    </subcellularLocation>
</comment>
<dbReference type="RefSeq" id="WP_047242480.1">
    <property type="nucleotide sequence ID" value="NZ_LDDZ01000012.1"/>
</dbReference>
<keyword evidence="5 6" id="KW-0963">Cytoplasm</keyword>
<dbReference type="EMBL" id="NIBL01000001">
    <property type="protein sequence ID" value="OUZ18904.1"/>
    <property type="molecule type" value="Genomic_DNA"/>
</dbReference>
<proteinExistence type="inferred from homology"/>
<evidence type="ECO:0000256" key="1">
    <source>
        <dbReference type="ARBA" id="ARBA00003529"/>
    </source>
</evidence>
<feature type="domain" description="RecX first three-helical" evidence="9">
    <location>
        <begin position="61"/>
        <end position="98"/>
    </location>
</feature>
<dbReference type="PANTHER" id="PTHR33602:SF1">
    <property type="entry name" value="REGULATORY PROTEIN RECX FAMILY PROTEIN"/>
    <property type="match status" value="1"/>
</dbReference>
<dbReference type="Proteomes" id="UP000196074">
    <property type="component" value="Unassembled WGS sequence"/>
</dbReference>
<dbReference type="EMBL" id="NFLC01000009">
    <property type="protein sequence ID" value="OUQ10472.1"/>
    <property type="molecule type" value="Genomic_DNA"/>
</dbReference>
<evidence type="ECO:0000259" key="7">
    <source>
        <dbReference type="Pfam" id="PF02631"/>
    </source>
</evidence>
<dbReference type="GO" id="GO:0005737">
    <property type="term" value="C:cytoplasm"/>
    <property type="evidence" value="ECO:0007669"/>
    <property type="project" value="UniProtKB-SubCell"/>
</dbReference>
<dbReference type="Proteomes" id="UP000196503">
    <property type="component" value="Unassembled WGS sequence"/>
</dbReference>
<evidence type="ECO:0000256" key="2">
    <source>
        <dbReference type="ARBA" id="ARBA00004496"/>
    </source>
</evidence>
<dbReference type="PANTHER" id="PTHR33602">
    <property type="entry name" value="REGULATORY PROTEIN RECX FAMILY PROTEIN"/>
    <property type="match status" value="1"/>
</dbReference>
<evidence type="ECO:0000256" key="6">
    <source>
        <dbReference type="HAMAP-Rule" id="MF_01114"/>
    </source>
</evidence>
<dbReference type="Pfam" id="PF21982">
    <property type="entry name" value="RecX_HTH1"/>
    <property type="match status" value="1"/>
</dbReference>
<accession>A0A1Y4R165</accession>
<dbReference type="Gene3D" id="1.10.10.10">
    <property type="entry name" value="Winged helix-like DNA-binding domain superfamily/Winged helix DNA-binding domain"/>
    <property type="match status" value="4"/>
</dbReference>
<comment type="caution">
    <text evidence="10">The sequence shown here is derived from an EMBL/GenBank/DDBJ whole genome shotgun (WGS) entry which is preliminary data.</text>
</comment>
<dbReference type="Pfam" id="PF02631">
    <property type="entry name" value="RecX_HTH2"/>
    <property type="match status" value="1"/>
</dbReference>
<evidence type="ECO:0000256" key="5">
    <source>
        <dbReference type="ARBA" id="ARBA00022490"/>
    </source>
</evidence>
<evidence type="ECO:0000313" key="11">
    <source>
        <dbReference type="EMBL" id="OUZ18904.1"/>
    </source>
</evidence>
<dbReference type="NCBIfam" id="NF010733">
    <property type="entry name" value="PRK14135.1"/>
    <property type="match status" value="1"/>
</dbReference>